<dbReference type="EMBL" id="CP004846">
    <property type="protein sequence ID" value="AGP77398.1"/>
    <property type="molecule type" value="Genomic_DNA"/>
</dbReference>
<evidence type="ECO:0000313" key="2">
    <source>
        <dbReference type="Proteomes" id="UP000014909"/>
    </source>
</evidence>
<dbReference type="Proteomes" id="UP000014909">
    <property type="component" value="Chromosome"/>
</dbReference>
<reference evidence="1 2" key="1">
    <citation type="journal article" date="2013" name="Genome Biol. Evol.">
        <title>Genomic Diversity of "Deep Ecotype" Alteromonas macleodii Isolates: Evidence for Pan-Mediterranean Clonal Frames.</title>
        <authorList>
            <person name="Lopez-Perez M."/>
            <person name="Gonzaga A."/>
            <person name="Rodriguez-Valera F."/>
        </authorList>
    </citation>
    <scope>NUCLEOTIDE SEQUENCE [LARGE SCALE GENOMIC DNA]</scope>
    <source>
        <strain evidence="2">'English Channel 615'</strain>
    </source>
</reference>
<name>S5AL35_9ALTE</name>
<dbReference type="SUPFAM" id="SSF48452">
    <property type="entry name" value="TPR-like"/>
    <property type="match status" value="1"/>
</dbReference>
<dbReference type="KEGG" id="amh:I633_06125"/>
<accession>S5AL35</accession>
<organism evidence="1 2">
    <name type="scientific">Alteromonas mediterranea 615</name>
    <dbReference type="NCBI Taxonomy" id="1300253"/>
    <lineage>
        <taxon>Bacteria</taxon>
        <taxon>Pseudomonadati</taxon>
        <taxon>Pseudomonadota</taxon>
        <taxon>Gammaproteobacteria</taxon>
        <taxon>Alteromonadales</taxon>
        <taxon>Alteromonadaceae</taxon>
        <taxon>Alteromonas/Salinimonas group</taxon>
        <taxon>Alteromonas</taxon>
    </lineage>
</organism>
<gene>
    <name evidence="1" type="ORF">I633_06125</name>
</gene>
<dbReference type="InterPro" id="IPR011990">
    <property type="entry name" value="TPR-like_helical_dom_sf"/>
</dbReference>
<evidence type="ECO:0000313" key="1">
    <source>
        <dbReference type="EMBL" id="AGP77398.1"/>
    </source>
</evidence>
<protein>
    <submittedName>
        <fullName evidence="1">TPR domain-containing protein</fullName>
    </submittedName>
</protein>
<dbReference type="BioCyc" id="AMAC1300253:G12YX-981-MONOMER"/>
<dbReference type="PATRIC" id="fig|1300253.3.peg.1269"/>
<dbReference type="AlphaFoldDB" id="S5AL35"/>
<sequence length="135" mass="15018">MAYQKTGADVALTNLSHKHAGLTTEQATQIAFYKLQAYMRLDKKDKAQALIKEIRTFNTASPFKSLTLVYQLLIDKNDEAALIQLDTVLANAPFHSDALKLKALMLLQQDNKTAAARVYQTYPARQTALLYLASG</sequence>
<proteinExistence type="predicted"/>
<dbReference type="HOGENOM" id="CLU_1881393_0_0_6"/>